<feature type="compositionally biased region" description="Polar residues" evidence="1">
    <location>
        <begin position="45"/>
        <end position="58"/>
    </location>
</feature>
<organism evidence="2 3">
    <name type="scientific">Didymella pomorum</name>
    <dbReference type="NCBI Taxonomy" id="749634"/>
    <lineage>
        <taxon>Eukaryota</taxon>
        <taxon>Fungi</taxon>
        <taxon>Dikarya</taxon>
        <taxon>Ascomycota</taxon>
        <taxon>Pezizomycotina</taxon>
        <taxon>Dothideomycetes</taxon>
        <taxon>Pleosporomycetidae</taxon>
        <taxon>Pleosporales</taxon>
        <taxon>Pleosporineae</taxon>
        <taxon>Didymellaceae</taxon>
        <taxon>Didymella</taxon>
    </lineage>
</organism>
<dbReference type="Proteomes" id="UP001140510">
    <property type="component" value="Unassembled WGS sequence"/>
</dbReference>
<gene>
    <name evidence="2" type="ORF">N0V91_007567</name>
</gene>
<comment type="caution">
    <text evidence="2">The sequence shown here is derived from an EMBL/GenBank/DDBJ whole genome shotgun (WGS) entry which is preliminary data.</text>
</comment>
<dbReference type="AlphaFoldDB" id="A0A9W8ZAJ5"/>
<reference evidence="2" key="1">
    <citation type="submission" date="2022-10" db="EMBL/GenBank/DDBJ databases">
        <title>Tapping the CABI collections for fungal endophytes: first genome assemblies for Collariella, Neodidymelliopsis, Ascochyta clinopodiicola, Didymella pomorum, Didymosphaeria variabile, Neocosmospora piperis and Neocucurbitaria cava.</title>
        <authorList>
            <person name="Hill R."/>
        </authorList>
    </citation>
    <scope>NUCLEOTIDE SEQUENCE</scope>
    <source>
        <strain evidence="2">IMI 355091</strain>
    </source>
</reference>
<accession>A0A9W8ZAJ5</accession>
<feature type="region of interest" description="Disordered" evidence="1">
    <location>
        <begin position="1"/>
        <end position="156"/>
    </location>
</feature>
<evidence type="ECO:0000256" key="1">
    <source>
        <dbReference type="SAM" id="MobiDB-lite"/>
    </source>
</evidence>
<evidence type="ECO:0000313" key="2">
    <source>
        <dbReference type="EMBL" id="KAJ4401914.1"/>
    </source>
</evidence>
<name>A0A9W8ZAJ5_9PLEO</name>
<evidence type="ECO:0000313" key="3">
    <source>
        <dbReference type="Proteomes" id="UP001140510"/>
    </source>
</evidence>
<proteinExistence type="predicted"/>
<dbReference type="EMBL" id="JAPEVA010000067">
    <property type="protein sequence ID" value="KAJ4401914.1"/>
    <property type="molecule type" value="Genomic_DNA"/>
</dbReference>
<protein>
    <submittedName>
        <fullName evidence="2">Uncharacterized protein</fullName>
    </submittedName>
</protein>
<keyword evidence="3" id="KW-1185">Reference proteome</keyword>
<feature type="compositionally biased region" description="Low complexity" evidence="1">
    <location>
        <begin position="87"/>
        <end position="97"/>
    </location>
</feature>
<feature type="compositionally biased region" description="Polar residues" evidence="1">
    <location>
        <begin position="24"/>
        <end position="34"/>
    </location>
</feature>
<dbReference type="OrthoDB" id="203279at2759"/>
<feature type="compositionally biased region" description="Basic and acidic residues" evidence="1">
    <location>
        <begin position="109"/>
        <end position="122"/>
    </location>
</feature>
<sequence>MAGYGNRTAPDYTAESLTEEHSNTRLGLTDSHSPPTYGAGFGNKTAPQPSIDTISPSTSHEKSVDEEDTALRFNSQDRHGSAPYSNAHHYGSASTAGAGYGNKTGSFGDEEHKDSTLGKVMEKVGGIVHSPGLVKKGQAKRAEGPSGADPDAPVAN</sequence>